<dbReference type="EMBL" id="FRAA01000004">
    <property type="protein sequence ID" value="SHK37323.1"/>
    <property type="molecule type" value="Genomic_DNA"/>
</dbReference>
<evidence type="ECO:0000256" key="2">
    <source>
        <dbReference type="ARBA" id="ARBA00022517"/>
    </source>
</evidence>
<dbReference type="SUPFAM" id="SSF50447">
    <property type="entry name" value="Translation proteins"/>
    <property type="match status" value="1"/>
</dbReference>
<dbReference type="Pfam" id="PF01782">
    <property type="entry name" value="RimM"/>
    <property type="match status" value="1"/>
</dbReference>
<comment type="domain">
    <text evidence="5">The PRC barrel domain binds ribosomal protein uS19.</text>
</comment>
<dbReference type="GO" id="GO:0005737">
    <property type="term" value="C:cytoplasm"/>
    <property type="evidence" value="ECO:0007669"/>
    <property type="project" value="UniProtKB-SubCell"/>
</dbReference>
<dbReference type="HAMAP" id="MF_00014">
    <property type="entry name" value="Ribosome_mat_RimM"/>
    <property type="match status" value="1"/>
</dbReference>
<evidence type="ECO:0000259" key="6">
    <source>
        <dbReference type="Pfam" id="PF01782"/>
    </source>
</evidence>
<dbReference type="RefSeq" id="WP_073122922.1">
    <property type="nucleotide sequence ID" value="NZ_FRAA01000004.1"/>
</dbReference>
<evidence type="ECO:0000259" key="7">
    <source>
        <dbReference type="Pfam" id="PF24986"/>
    </source>
</evidence>
<evidence type="ECO:0000256" key="5">
    <source>
        <dbReference type="HAMAP-Rule" id="MF_00014"/>
    </source>
</evidence>
<dbReference type="AlphaFoldDB" id="A0A1M6RY02"/>
<sequence length="177" mass="19979">MKVEDCYQLGYVIKTHGLKGEVQFFLDVDAPSEYQDLESVLVKQGNALIPFFLDHIQINSKKSIAKIEDIDSIEEANKLVGCELYLPLSNLPDLPNGQYYYHQLVGLTLVNQGKELGIVDSVYEIAPQNLLSITHQGKEIMIPINDQIIESVDFEKNIILAKLPEGLLEVYLEDNED</sequence>
<evidence type="ECO:0000256" key="1">
    <source>
        <dbReference type="ARBA" id="ARBA00022490"/>
    </source>
</evidence>
<dbReference type="GO" id="GO:0005840">
    <property type="term" value="C:ribosome"/>
    <property type="evidence" value="ECO:0007669"/>
    <property type="project" value="InterPro"/>
</dbReference>
<evidence type="ECO:0000313" key="8">
    <source>
        <dbReference type="EMBL" id="SHK37323.1"/>
    </source>
</evidence>
<dbReference type="Gene3D" id="2.30.30.240">
    <property type="entry name" value="PRC-barrel domain"/>
    <property type="match status" value="1"/>
</dbReference>
<organism evidence="8 9">
    <name type="scientific">Reichenbachiella agariperforans</name>
    <dbReference type="NCBI Taxonomy" id="156994"/>
    <lineage>
        <taxon>Bacteria</taxon>
        <taxon>Pseudomonadati</taxon>
        <taxon>Bacteroidota</taxon>
        <taxon>Cytophagia</taxon>
        <taxon>Cytophagales</taxon>
        <taxon>Reichenbachiellaceae</taxon>
        <taxon>Reichenbachiella</taxon>
    </lineage>
</organism>
<dbReference type="InterPro" id="IPR011961">
    <property type="entry name" value="RimM"/>
</dbReference>
<dbReference type="SUPFAM" id="SSF50346">
    <property type="entry name" value="PRC-barrel domain"/>
    <property type="match status" value="1"/>
</dbReference>
<comment type="subunit">
    <text evidence="5">Binds ribosomal protein uS19.</text>
</comment>
<dbReference type="GO" id="GO:0043022">
    <property type="term" value="F:ribosome binding"/>
    <property type="evidence" value="ECO:0007669"/>
    <property type="project" value="InterPro"/>
</dbReference>
<accession>A0A1M6RY02</accession>
<keyword evidence="9" id="KW-1185">Reference proteome</keyword>
<dbReference type="Gene3D" id="2.40.30.60">
    <property type="entry name" value="RimM"/>
    <property type="match status" value="1"/>
</dbReference>
<feature type="domain" description="RimM N-terminal" evidence="6">
    <location>
        <begin position="9"/>
        <end position="87"/>
    </location>
</feature>
<dbReference type="STRING" id="156994.SAMN04488028_104332"/>
<evidence type="ECO:0000256" key="3">
    <source>
        <dbReference type="ARBA" id="ARBA00022552"/>
    </source>
</evidence>
<keyword evidence="1 5" id="KW-0963">Cytoplasm</keyword>
<dbReference type="InterPro" id="IPR002676">
    <property type="entry name" value="RimM_N"/>
</dbReference>
<gene>
    <name evidence="5" type="primary">rimM</name>
    <name evidence="8" type="ORF">SAMN04488028_104332</name>
</gene>
<dbReference type="InterPro" id="IPR011033">
    <property type="entry name" value="PRC_barrel-like_sf"/>
</dbReference>
<keyword evidence="4 5" id="KW-0143">Chaperone</keyword>
<evidence type="ECO:0000256" key="4">
    <source>
        <dbReference type="ARBA" id="ARBA00023186"/>
    </source>
</evidence>
<protein>
    <recommendedName>
        <fullName evidence="5">Ribosome maturation factor RimM</fullName>
    </recommendedName>
</protein>
<evidence type="ECO:0000313" key="9">
    <source>
        <dbReference type="Proteomes" id="UP000184474"/>
    </source>
</evidence>
<keyword evidence="3 5" id="KW-0698">rRNA processing</keyword>
<comment type="subcellular location">
    <subcellularLocation>
        <location evidence="5">Cytoplasm</location>
    </subcellularLocation>
</comment>
<proteinExistence type="inferred from homology"/>
<dbReference type="PANTHER" id="PTHR33692">
    <property type="entry name" value="RIBOSOME MATURATION FACTOR RIMM"/>
    <property type="match status" value="1"/>
</dbReference>
<dbReference type="Pfam" id="PF24986">
    <property type="entry name" value="PRC_RimM"/>
    <property type="match status" value="1"/>
</dbReference>
<dbReference type="InterPro" id="IPR036976">
    <property type="entry name" value="RimM_N_sf"/>
</dbReference>
<dbReference type="GO" id="GO:0042274">
    <property type="term" value="P:ribosomal small subunit biogenesis"/>
    <property type="evidence" value="ECO:0007669"/>
    <property type="project" value="UniProtKB-UniRule"/>
</dbReference>
<dbReference type="InterPro" id="IPR009000">
    <property type="entry name" value="Transl_B-barrel_sf"/>
</dbReference>
<name>A0A1M6RY02_REIAG</name>
<keyword evidence="2 5" id="KW-0690">Ribosome biogenesis</keyword>
<comment type="function">
    <text evidence="5">An accessory protein needed during the final step in the assembly of 30S ribosomal subunit, possibly for assembly of the head region. Essential for efficient processing of 16S rRNA. May be needed both before and after RbfA during the maturation of 16S rRNA. It has affinity for free ribosomal 30S subunits but not for 70S ribosomes.</text>
</comment>
<feature type="domain" description="Ribosome maturation factor RimM PRC barrel" evidence="7">
    <location>
        <begin position="101"/>
        <end position="167"/>
    </location>
</feature>
<dbReference type="Proteomes" id="UP000184474">
    <property type="component" value="Unassembled WGS sequence"/>
</dbReference>
<dbReference type="NCBIfam" id="TIGR02273">
    <property type="entry name" value="16S_RimM"/>
    <property type="match status" value="1"/>
</dbReference>
<dbReference type="PANTHER" id="PTHR33692:SF1">
    <property type="entry name" value="RIBOSOME MATURATION FACTOR RIMM"/>
    <property type="match status" value="1"/>
</dbReference>
<dbReference type="GO" id="GO:0006364">
    <property type="term" value="P:rRNA processing"/>
    <property type="evidence" value="ECO:0007669"/>
    <property type="project" value="UniProtKB-UniRule"/>
</dbReference>
<reference evidence="9" key="1">
    <citation type="submission" date="2016-11" db="EMBL/GenBank/DDBJ databases">
        <authorList>
            <person name="Varghese N."/>
            <person name="Submissions S."/>
        </authorList>
    </citation>
    <scope>NUCLEOTIDE SEQUENCE [LARGE SCALE GENOMIC DNA]</scope>
    <source>
        <strain evidence="9">DSM 26134</strain>
    </source>
</reference>
<comment type="similarity">
    <text evidence="5">Belongs to the RimM family.</text>
</comment>
<dbReference type="InterPro" id="IPR056792">
    <property type="entry name" value="PRC_RimM"/>
</dbReference>